<dbReference type="InterPro" id="IPR037171">
    <property type="entry name" value="NagB/RpiA_transferase-like"/>
</dbReference>
<keyword evidence="1" id="KW-0808">Transferase</keyword>
<dbReference type="PANTHER" id="PTHR43293:SF3">
    <property type="entry name" value="CHOLESTEROL RING-CLEAVING HYDROLASE IPDB SUBUNIT"/>
    <property type="match status" value="1"/>
</dbReference>
<sequence>MAEYNETEFLICIASRLMADRTTAFIGTGIPMLAAALAKKMHAPNLVPVFEFGGVGASLERLPLGVGDSRTFHKALQATGICDMMETAIRGFIEYGFLGGAQIDMYGNLNTTVIGEKYWPPKVRLPGSGGANEVGSFCWKTIVIMRQHDKKRFVKKLDFLTTPGYLTGPGAREKAGLPPNTGPYRVVSNLGLMGFDEKTKRMILLATNPGVTVQQVLDNTEFEMLVAKNVQTNEPPSPCELRILREEVDPDRLYI</sequence>
<dbReference type="SMART" id="SM00882">
    <property type="entry name" value="CoA_trans"/>
    <property type="match status" value="1"/>
</dbReference>
<comment type="caution">
    <text evidence="1">The sequence shown here is derived from an EMBL/GenBank/DDBJ whole genome shotgun (WGS) entry which is preliminary data.</text>
</comment>
<evidence type="ECO:0000313" key="1">
    <source>
        <dbReference type="EMBL" id="HHS51811.1"/>
    </source>
</evidence>
<dbReference type="SUPFAM" id="SSF100950">
    <property type="entry name" value="NagB/RpiA/CoA transferase-like"/>
    <property type="match status" value="1"/>
</dbReference>
<dbReference type="Pfam" id="PF01144">
    <property type="entry name" value="CoA_trans"/>
    <property type="match status" value="1"/>
</dbReference>
<name>A0A7C6A8K9_UNCW3</name>
<dbReference type="PANTHER" id="PTHR43293">
    <property type="entry name" value="ACETATE COA-TRANSFERASE YDIF"/>
    <property type="match status" value="1"/>
</dbReference>
<dbReference type="AlphaFoldDB" id="A0A7C6A8K9"/>
<gene>
    <name evidence="1" type="ORF">ENW73_02945</name>
</gene>
<dbReference type="InterPro" id="IPR004165">
    <property type="entry name" value="CoA_trans_fam_I"/>
</dbReference>
<reference evidence="1" key="1">
    <citation type="journal article" date="2020" name="mSystems">
        <title>Genome- and Community-Level Interaction Insights into Carbon Utilization and Element Cycling Functions of Hydrothermarchaeota in Hydrothermal Sediment.</title>
        <authorList>
            <person name="Zhou Z."/>
            <person name="Liu Y."/>
            <person name="Xu W."/>
            <person name="Pan J."/>
            <person name="Luo Z.H."/>
            <person name="Li M."/>
        </authorList>
    </citation>
    <scope>NUCLEOTIDE SEQUENCE [LARGE SCALE GENOMIC DNA]</scope>
    <source>
        <strain evidence="1">SpSt-876</strain>
    </source>
</reference>
<organism evidence="1">
    <name type="scientific">candidate division WOR-3 bacterium</name>
    <dbReference type="NCBI Taxonomy" id="2052148"/>
    <lineage>
        <taxon>Bacteria</taxon>
        <taxon>Bacteria division WOR-3</taxon>
    </lineage>
</organism>
<accession>A0A7C6A8K9</accession>
<dbReference type="Gene3D" id="3.40.1080.10">
    <property type="entry name" value="Glutaconate Coenzyme A-transferase"/>
    <property type="match status" value="1"/>
</dbReference>
<proteinExistence type="predicted"/>
<dbReference type="EMBL" id="DTLI01000072">
    <property type="protein sequence ID" value="HHS51811.1"/>
    <property type="molecule type" value="Genomic_DNA"/>
</dbReference>
<dbReference type="GO" id="GO:0008410">
    <property type="term" value="F:CoA-transferase activity"/>
    <property type="evidence" value="ECO:0007669"/>
    <property type="project" value="InterPro"/>
</dbReference>
<protein>
    <submittedName>
        <fullName evidence="1">3-oxoacid CoA-transferase</fullName>
    </submittedName>
</protein>